<feature type="compositionally biased region" description="Polar residues" evidence="7">
    <location>
        <begin position="7"/>
        <end position="16"/>
    </location>
</feature>
<dbReference type="SMART" id="SM00490">
    <property type="entry name" value="HELICc"/>
    <property type="match status" value="1"/>
</dbReference>
<dbReference type="CDD" id="cd18791">
    <property type="entry name" value="SF2_C_RHA"/>
    <property type="match status" value="1"/>
</dbReference>
<dbReference type="InterPro" id="IPR027417">
    <property type="entry name" value="P-loop_NTPase"/>
</dbReference>
<dbReference type="InParanoid" id="A0A1Y2BM60"/>
<dbReference type="PANTHER" id="PTHR18934:SF118">
    <property type="entry name" value="ATP-DEPENDENT RNA HELICASE DHX33"/>
    <property type="match status" value="1"/>
</dbReference>
<reference evidence="10 11" key="1">
    <citation type="submission" date="2016-07" db="EMBL/GenBank/DDBJ databases">
        <title>Pervasive Adenine N6-methylation of Active Genes in Fungi.</title>
        <authorList>
            <consortium name="DOE Joint Genome Institute"/>
            <person name="Mondo S.J."/>
            <person name="Dannebaum R.O."/>
            <person name="Kuo R.C."/>
            <person name="Labutti K."/>
            <person name="Haridas S."/>
            <person name="Kuo A."/>
            <person name="Salamov A."/>
            <person name="Ahrendt S.R."/>
            <person name="Lipzen A."/>
            <person name="Sullivan W."/>
            <person name="Andreopoulos W.B."/>
            <person name="Clum A."/>
            <person name="Lindquist E."/>
            <person name="Daum C."/>
            <person name="Ramamoorthy G.K."/>
            <person name="Gryganskyi A."/>
            <person name="Culley D."/>
            <person name="Magnuson J.K."/>
            <person name="James T.Y."/>
            <person name="O'Malley M.A."/>
            <person name="Stajich J.E."/>
            <person name="Spatafora J.W."/>
            <person name="Visel A."/>
            <person name="Grigoriev I.V."/>
        </authorList>
    </citation>
    <scope>NUCLEOTIDE SEQUENCE [LARGE SCALE GENOMIC DNA]</scope>
    <source>
        <strain evidence="10 11">68-887.2</strain>
    </source>
</reference>
<accession>A0A1Y2BM60</accession>
<dbReference type="GO" id="GO:0016787">
    <property type="term" value="F:hydrolase activity"/>
    <property type="evidence" value="ECO:0007669"/>
    <property type="project" value="UniProtKB-KW"/>
</dbReference>
<keyword evidence="2" id="KW-0547">Nucleotide-binding</keyword>
<evidence type="ECO:0000256" key="7">
    <source>
        <dbReference type="SAM" id="MobiDB-lite"/>
    </source>
</evidence>
<keyword evidence="5" id="KW-0067">ATP-binding</keyword>
<dbReference type="GO" id="GO:0005524">
    <property type="term" value="F:ATP binding"/>
    <property type="evidence" value="ECO:0007669"/>
    <property type="project" value="UniProtKB-KW"/>
</dbReference>
<evidence type="ECO:0000256" key="1">
    <source>
        <dbReference type="ARBA" id="ARBA00012552"/>
    </source>
</evidence>
<dbReference type="GO" id="GO:0003724">
    <property type="term" value="F:RNA helicase activity"/>
    <property type="evidence" value="ECO:0007669"/>
    <property type="project" value="UniProtKB-EC"/>
</dbReference>
<dbReference type="InterPro" id="IPR048333">
    <property type="entry name" value="HA2_WH"/>
</dbReference>
<dbReference type="Pfam" id="PF04408">
    <property type="entry name" value="WHD_HA2"/>
    <property type="match status" value="1"/>
</dbReference>
<evidence type="ECO:0000313" key="10">
    <source>
        <dbReference type="EMBL" id="ORY35839.1"/>
    </source>
</evidence>
<evidence type="ECO:0000256" key="5">
    <source>
        <dbReference type="ARBA" id="ARBA00022840"/>
    </source>
</evidence>
<dbReference type="InterPro" id="IPR014001">
    <property type="entry name" value="Helicase_ATP-bd"/>
</dbReference>
<feature type="domain" description="Helicase ATP-binding" evidence="8">
    <location>
        <begin position="99"/>
        <end position="324"/>
    </location>
</feature>
<dbReference type="AlphaFoldDB" id="A0A1Y2BM60"/>
<dbReference type="SMART" id="SM00847">
    <property type="entry name" value="HA2"/>
    <property type="match status" value="1"/>
</dbReference>
<dbReference type="SUPFAM" id="SSF52540">
    <property type="entry name" value="P-loop containing nucleoside triphosphate hydrolases"/>
    <property type="match status" value="2"/>
</dbReference>
<dbReference type="EMBL" id="MCFC01000001">
    <property type="protein sequence ID" value="ORY35839.1"/>
    <property type="molecule type" value="Genomic_DNA"/>
</dbReference>
<feature type="compositionally biased region" description="Polar residues" evidence="7">
    <location>
        <begin position="26"/>
        <end position="41"/>
    </location>
</feature>
<protein>
    <recommendedName>
        <fullName evidence="1">RNA helicase</fullName>
        <ecNumber evidence="1">3.6.4.13</ecNumber>
    </recommendedName>
</protein>
<dbReference type="GO" id="GO:0045943">
    <property type="term" value="P:positive regulation of transcription by RNA polymerase I"/>
    <property type="evidence" value="ECO:0007669"/>
    <property type="project" value="TreeGrafter"/>
</dbReference>
<dbReference type="Gene3D" id="3.40.50.300">
    <property type="entry name" value="P-loop containing nucleotide triphosphate hydrolases"/>
    <property type="match status" value="2"/>
</dbReference>
<keyword evidence="3 10" id="KW-0378">Hydrolase</keyword>
<evidence type="ECO:0000256" key="4">
    <source>
        <dbReference type="ARBA" id="ARBA00022806"/>
    </source>
</evidence>
<dbReference type="InterPro" id="IPR007502">
    <property type="entry name" value="Helicase-assoc_dom"/>
</dbReference>
<dbReference type="Pfam" id="PF21010">
    <property type="entry name" value="HA2_C"/>
    <property type="match status" value="1"/>
</dbReference>
<evidence type="ECO:0000259" key="8">
    <source>
        <dbReference type="PROSITE" id="PS51192"/>
    </source>
</evidence>
<dbReference type="PROSITE" id="PS51194">
    <property type="entry name" value="HELICASE_CTER"/>
    <property type="match status" value="1"/>
</dbReference>
<dbReference type="InterPro" id="IPR001650">
    <property type="entry name" value="Helicase_C-like"/>
</dbReference>
<comment type="caution">
    <text evidence="10">The sequence shown here is derived from an EMBL/GenBank/DDBJ whole genome shotgun (WGS) entry which is preliminary data.</text>
</comment>
<dbReference type="PANTHER" id="PTHR18934">
    <property type="entry name" value="ATP-DEPENDENT RNA HELICASE"/>
    <property type="match status" value="1"/>
</dbReference>
<evidence type="ECO:0000256" key="3">
    <source>
        <dbReference type="ARBA" id="ARBA00022801"/>
    </source>
</evidence>
<feature type="domain" description="Helicase C-terminal" evidence="9">
    <location>
        <begin position="339"/>
        <end position="526"/>
    </location>
</feature>
<evidence type="ECO:0000256" key="6">
    <source>
        <dbReference type="ARBA" id="ARBA00047984"/>
    </source>
</evidence>
<dbReference type="SMART" id="SM00487">
    <property type="entry name" value="DEXDc"/>
    <property type="match status" value="1"/>
</dbReference>
<keyword evidence="4" id="KW-0347">Helicase</keyword>
<dbReference type="Pfam" id="PF07717">
    <property type="entry name" value="OB_NTP_bind"/>
    <property type="match status" value="1"/>
</dbReference>
<dbReference type="PROSITE" id="PS51192">
    <property type="entry name" value="HELICASE_ATP_BIND_1"/>
    <property type="match status" value="1"/>
</dbReference>
<feature type="region of interest" description="Disordered" evidence="7">
    <location>
        <begin position="1"/>
        <end position="75"/>
    </location>
</feature>
<dbReference type="GO" id="GO:0003725">
    <property type="term" value="F:double-stranded RNA binding"/>
    <property type="evidence" value="ECO:0007669"/>
    <property type="project" value="TreeGrafter"/>
</dbReference>
<comment type="catalytic activity">
    <reaction evidence="6">
        <text>ATP + H2O = ADP + phosphate + H(+)</text>
        <dbReference type="Rhea" id="RHEA:13065"/>
        <dbReference type="ChEBI" id="CHEBI:15377"/>
        <dbReference type="ChEBI" id="CHEBI:15378"/>
        <dbReference type="ChEBI" id="CHEBI:30616"/>
        <dbReference type="ChEBI" id="CHEBI:43474"/>
        <dbReference type="ChEBI" id="CHEBI:456216"/>
        <dbReference type="EC" id="3.6.4.13"/>
    </reaction>
</comment>
<dbReference type="Gene3D" id="1.20.120.1080">
    <property type="match status" value="1"/>
</dbReference>
<proteinExistence type="predicted"/>
<sequence length="790" mass="87411">MAEQAQAGPSTPSRSRVANFDDSSSEDFTPTPSAKSVNGSPQKKRKISHVNGAGPSKRTSVVKGTGDNDESKRRRKEIADELFEVRQNLPFYQGRRQILEEIMANDTTIIIGETGCGKSTQLPQLLRTHSLSLDHYGANDPHASRFTRGPSIAVTQPRRLPAIALANRVAAEMGCVVGGEVGYSVRFEDVTGRGTRVRYLTEGVLMRELANPDPTTTKIEGGLPTPVASRQGTQEEDEGNLNLLLRYDIVVIDEAHERTLNTDFLCGALKRIQKARKRLAAEALLENGERKQQVKELKIVVMSATLDPGKFQRFFETGRQALLVKGRMFSVATSYTVDPIDDFIEQAARKVMQIHCTKPAKEGDVLVFMPGAEEIENCCEVLRRAAIELPEGHMQLQILPLYSSLPPAAQAKIFAPTAKNTRRIIVATNIAETSMTIPGVSFVVDSGYKKEKEYIFRPSGAIEHLAKKPVSKASAWQRTGRAGRERAGECYRLFTQKAFDMLDPFDAPEIQRCNLSSAVLQLVAMGLNPFTFDYIDHPGRDPIAAAFQTLAGLGALDSPTSITPLGREMLRFPLDPEHARILIASFSLGCPSEIIDILSLINTGPVWVDRVNDRDAAAAARARFLHRDGDHLTAMNVLREYIDLKSRGDKSLARWCRDNYVNQKTLTAAIKVRDQLRELAEREGRDWRVSCGNETEVVVRSLLQGLFMNTAVIQSDGSYRQTAGPQLVKIHPSSVLMSKKVPAILYDELAITTSVYARNVSSFDQHWLSEIPWFKQAGLAVAQSADKTRL</sequence>
<dbReference type="GO" id="GO:0005730">
    <property type="term" value="C:nucleolus"/>
    <property type="evidence" value="ECO:0007669"/>
    <property type="project" value="TreeGrafter"/>
</dbReference>
<gene>
    <name evidence="10" type="ORF">BCR39DRAFT_512467</name>
</gene>
<dbReference type="EC" id="3.6.4.13" evidence="1"/>
<dbReference type="FunFam" id="3.40.50.300:FF:000145">
    <property type="entry name" value="probable ATP-dependent RNA helicase DHX40"/>
    <property type="match status" value="1"/>
</dbReference>
<evidence type="ECO:0000256" key="2">
    <source>
        <dbReference type="ARBA" id="ARBA00022741"/>
    </source>
</evidence>
<feature type="region of interest" description="Disordered" evidence="7">
    <location>
        <begin position="212"/>
        <end position="235"/>
    </location>
</feature>
<dbReference type="InterPro" id="IPR011709">
    <property type="entry name" value="DEAD-box_helicase_OB_fold"/>
</dbReference>
<dbReference type="STRING" id="71784.A0A1Y2BM60"/>
<keyword evidence="11" id="KW-1185">Reference proteome</keyword>
<organism evidence="10 11">
    <name type="scientific">Naematelia encephala</name>
    <dbReference type="NCBI Taxonomy" id="71784"/>
    <lineage>
        <taxon>Eukaryota</taxon>
        <taxon>Fungi</taxon>
        <taxon>Dikarya</taxon>
        <taxon>Basidiomycota</taxon>
        <taxon>Agaricomycotina</taxon>
        <taxon>Tremellomycetes</taxon>
        <taxon>Tremellales</taxon>
        <taxon>Naemateliaceae</taxon>
        <taxon>Naematelia</taxon>
    </lineage>
</organism>
<dbReference type="Pfam" id="PF00271">
    <property type="entry name" value="Helicase_C"/>
    <property type="match status" value="1"/>
</dbReference>
<name>A0A1Y2BM60_9TREE</name>
<dbReference type="OrthoDB" id="10253254at2759"/>
<dbReference type="Proteomes" id="UP000193986">
    <property type="component" value="Unassembled WGS sequence"/>
</dbReference>
<evidence type="ECO:0000259" key="9">
    <source>
        <dbReference type="PROSITE" id="PS51194"/>
    </source>
</evidence>
<evidence type="ECO:0000313" key="11">
    <source>
        <dbReference type="Proteomes" id="UP000193986"/>
    </source>
</evidence>